<proteinExistence type="predicted"/>
<gene>
    <name evidence="2" type="ORF">GCM10023215_67010</name>
</gene>
<dbReference type="Proteomes" id="UP001500325">
    <property type="component" value="Unassembled WGS sequence"/>
</dbReference>
<feature type="region of interest" description="Disordered" evidence="1">
    <location>
        <begin position="1"/>
        <end position="38"/>
    </location>
</feature>
<sequence length="90" mass="9563">MGDGAVWDFLGTDPDSRRDLDPPELGSPRRPGTIVHGEGDAIVPSVPAHRDADVHPGTEVVIVPRAGHFALIDPLSPAWPAVRSRLLEAS</sequence>
<dbReference type="Gene3D" id="3.40.50.1820">
    <property type="entry name" value="alpha/beta hydrolase"/>
    <property type="match status" value="1"/>
</dbReference>
<dbReference type="SUPFAM" id="SSF53474">
    <property type="entry name" value="alpha/beta-Hydrolases"/>
    <property type="match status" value="1"/>
</dbReference>
<dbReference type="EMBL" id="BAABIC010000042">
    <property type="protein sequence ID" value="GAA4714420.1"/>
    <property type="molecule type" value="Genomic_DNA"/>
</dbReference>
<evidence type="ECO:0000256" key="1">
    <source>
        <dbReference type="SAM" id="MobiDB-lite"/>
    </source>
</evidence>
<comment type="caution">
    <text evidence="2">The sequence shown here is derived from an EMBL/GenBank/DDBJ whole genome shotgun (WGS) entry which is preliminary data.</text>
</comment>
<dbReference type="InterPro" id="IPR029058">
    <property type="entry name" value="AB_hydrolase_fold"/>
</dbReference>
<evidence type="ECO:0000313" key="2">
    <source>
        <dbReference type="EMBL" id="GAA4714420.1"/>
    </source>
</evidence>
<evidence type="ECO:0000313" key="3">
    <source>
        <dbReference type="Proteomes" id="UP001500325"/>
    </source>
</evidence>
<reference evidence="3" key="1">
    <citation type="journal article" date="2019" name="Int. J. Syst. Evol. Microbiol.">
        <title>The Global Catalogue of Microorganisms (GCM) 10K type strain sequencing project: providing services to taxonomists for standard genome sequencing and annotation.</title>
        <authorList>
            <consortium name="The Broad Institute Genomics Platform"/>
            <consortium name="The Broad Institute Genome Sequencing Center for Infectious Disease"/>
            <person name="Wu L."/>
            <person name="Ma J."/>
        </authorList>
    </citation>
    <scope>NUCLEOTIDE SEQUENCE [LARGE SCALE GENOMIC DNA]</scope>
    <source>
        <strain evidence="3">JCM 18055</strain>
    </source>
</reference>
<protein>
    <recommendedName>
        <fullName evidence="4">TAP-like protein</fullName>
    </recommendedName>
</protein>
<keyword evidence="3" id="KW-1185">Reference proteome</keyword>
<organism evidence="2 3">
    <name type="scientific">Pseudonocardia yuanmonensis</name>
    <dbReference type="NCBI Taxonomy" id="1095914"/>
    <lineage>
        <taxon>Bacteria</taxon>
        <taxon>Bacillati</taxon>
        <taxon>Actinomycetota</taxon>
        <taxon>Actinomycetes</taxon>
        <taxon>Pseudonocardiales</taxon>
        <taxon>Pseudonocardiaceae</taxon>
        <taxon>Pseudonocardia</taxon>
    </lineage>
</organism>
<name>A0ABP8XTH7_9PSEU</name>
<accession>A0ABP8XTH7</accession>
<evidence type="ECO:0008006" key="4">
    <source>
        <dbReference type="Google" id="ProtNLM"/>
    </source>
</evidence>